<evidence type="ECO:0000256" key="8">
    <source>
        <dbReference type="SAM" id="Phobius"/>
    </source>
</evidence>
<accession>A0A014PRV7</accession>
<dbReference type="InterPro" id="IPR051019">
    <property type="entry name" value="VLCFA-Steroid_DH"/>
</dbReference>
<keyword evidence="8" id="KW-0812">Transmembrane</keyword>
<gene>
    <name evidence="9" type="ORF">X797_006353</name>
</gene>
<feature type="transmembrane region" description="Helical" evidence="8">
    <location>
        <begin position="12"/>
        <end position="32"/>
    </location>
</feature>
<dbReference type="HOGENOM" id="CLU_010194_38_2_1"/>
<dbReference type="PRINTS" id="PR00080">
    <property type="entry name" value="SDRFAMILY"/>
</dbReference>
<dbReference type="SUPFAM" id="SSF51735">
    <property type="entry name" value="NAD(P)-binding Rossmann-fold domains"/>
    <property type="match status" value="1"/>
</dbReference>
<proteinExistence type="inferred from homology"/>
<dbReference type="PANTHER" id="PTHR43899:SF13">
    <property type="entry name" value="RH59310P"/>
    <property type="match status" value="1"/>
</dbReference>
<dbReference type="Gene3D" id="3.40.50.720">
    <property type="entry name" value="NAD(P)-binding Rossmann-like Domain"/>
    <property type="match status" value="1"/>
</dbReference>
<dbReference type="Proteomes" id="UP000030151">
    <property type="component" value="Unassembled WGS sequence"/>
</dbReference>
<dbReference type="InterPro" id="IPR036291">
    <property type="entry name" value="NAD(P)-bd_dom_sf"/>
</dbReference>
<dbReference type="eggNOG" id="KOG1014">
    <property type="taxonomic scope" value="Eukaryota"/>
</dbReference>
<evidence type="ECO:0000256" key="7">
    <source>
        <dbReference type="RuleBase" id="RU000363"/>
    </source>
</evidence>
<keyword evidence="4" id="KW-0521">NADP</keyword>
<evidence type="ECO:0000313" key="10">
    <source>
        <dbReference type="Proteomes" id="UP000030151"/>
    </source>
</evidence>
<sequence>MPQIPSPIVALGWLTASYILIKLIHLIGIYILPSRLHRFAHVAPNGDSPWALVTGASDGIGAAFAQELATHGFNVVLHGRNPAKLNSVKDGLQKKHPSRSFRILVADASKVACTNCIPSEQHGQNSEALDFKAIGAELEGLHLTVLINNAGGMSTSPTYRLLMDSSEERITRNVSLNAIFPLHMMRQFLPTLCRNGPSLIINISSLADTGFPLLSSYGSSKQFLMTLTRSVALEMPLGHGPGLDQVELLGVRVGRVTGVAAYKEEPSLFTPSAQDMARAALSRAGYGHGCVIGYWSHALQTVGFTVLPKWLEGRVLQGVMRNERAVELSKKSD</sequence>
<comment type="caution">
    <text evidence="9">The sequence shown here is derived from an EMBL/GenBank/DDBJ whole genome shotgun (WGS) entry which is preliminary data.</text>
</comment>
<keyword evidence="8" id="KW-0472">Membrane</keyword>
<evidence type="ECO:0000256" key="3">
    <source>
        <dbReference type="ARBA" id="ARBA00015194"/>
    </source>
</evidence>
<protein>
    <recommendedName>
        <fullName evidence="3">Hydroxynaphthalene reductase-like protein Arp2</fullName>
    </recommendedName>
</protein>
<dbReference type="InterPro" id="IPR002347">
    <property type="entry name" value="SDR_fam"/>
</dbReference>
<evidence type="ECO:0000256" key="1">
    <source>
        <dbReference type="ARBA" id="ARBA00004240"/>
    </source>
</evidence>
<evidence type="ECO:0000256" key="2">
    <source>
        <dbReference type="ARBA" id="ARBA00006484"/>
    </source>
</evidence>
<dbReference type="InterPro" id="IPR020904">
    <property type="entry name" value="Sc_DH/Rdtase_CS"/>
</dbReference>
<evidence type="ECO:0000256" key="5">
    <source>
        <dbReference type="ARBA" id="ARBA00023002"/>
    </source>
</evidence>
<evidence type="ECO:0000256" key="4">
    <source>
        <dbReference type="ARBA" id="ARBA00022857"/>
    </source>
</evidence>
<organism evidence="9 10">
    <name type="scientific">Metarhizium robertsii</name>
    <dbReference type="NCBI Taxonomy" id="568076"/>
    <lineage>
        <taxon>Eukaryota</taxon>
        <taxon>Fungi</taxon>
        <taxon>Dikarya</taxon>
        <taxon>Ascomycota</taxon>
        <taxon>Pezizomycotina</taxon>
        <taxon>Sordariomycetes</taxon>
        <taxon>Hypocreomycetidae</taxon>
        <taxon>Hypocreales</taxon>
        <taxon>Clavicipitaceae</taxon>
        <taxon>Metarhizium</taxon>
    </lineage>
</organism>
<dbReference type="AlphaFoldDB" id="A0A014PRV7"/>
<dbReference type="OrthoDB" id="47007at2759"/>
<comment type="similarity">
    <text evidence="2 7">Belongs to the short-chain dehydrogenases/reductases (SDR) family.</text>
</comment>
<dbReference type="PROSITE" id="PS00061">
    <property type="entry name" value="ADH_SHORT"/>
    <property type="match status" value="1"/>
</dbReference>
<keyword evidence="8" id="KW-1133">Transmembrane helix</keyword>
<reference evidence="9 10" key="1">
    <citation type="submission" date="2014-02" db="EMBL/GenBank/DDBJ databases">
        <title>The genome sequence of the entomopathogenic fungus Metarhizium robertsii ARSEF 2575.</title>
        <authorList>
            <person name="Giuliano Garisto Donzelli B."/>
            <person name="Roe B.A."/>
            <person name="Macmil S.L."/>
            <person name="Krasnoff S.B."/>
            <person name="Gibson D.M."/>
        </authorList>
    </citation>
    <scope>NUCLEOTIDE SEQUENCE [LARGE SCALE GENOMIC DNA]</scope>
    <source>
        <strain evidence="9 10">ARSEF 2575</strain>
    </source>
</reference>
<comment type="function">
    <text evidence="6">Hydroxynaphthalene reductase-like protein; part of the Pks2 gene cluster that mediates the formation of infectious structures (appressoria), enabling these fungi to kill insects faster. The product of the Pks2 gene cluster is different from the one of Pks1 and has still not been identified.</text>
</comment>
<dbReference type="GO" id="GO:0005783">
    <property type="term" value="C:endoplasmic reticulum"/>
    <property type="evidence" value="ECO:0007669"/>
    <property type="project" value="UniProtKB-SubCell"/>
</dbReference>
<keyword evidence="5" id="KW-0560">Oxidoreductase</keyword>
<dbReference type="PANTHER" id="PTHR43899">
    <property type="entry name" value="RH59310P"/>
    <property type="match status" value="1"/>
</dbReference>
<name>A0A014PRV7_9HYPO</name>
<dbReference type="Pfam" id="PF00106">
    <property type="entry name" value="adh_short"/>
    <property type="match status" value="1"/>
</dbReference>
<dbReference type="PRINTS" id="PR00081">
    <property type="entry name" value="GDHRDH"/>
</dbReference>
<dbReference type="GO" id="GO:0016491">
    <property type="term" value="F:oxidoreductase activity"/>
    <property type="evidence" value="ECO:0007669"/>
    <property type="project" value="UniProtKB-KW"/>
</dbReference>
<evidence type="ECO:0000313" key="9">
    <source>
        <dbReference type="EMBL" id="EXV00633.1"/>
    </source>
</evidence>
<dbReference type="EMBL" id="JELW01000012">
    <property type="protein sequence ID" value="EXV00633.1"/>
    <property type="molecule type" value="Genomic_DNA"/>
</dbReference>
<evidence type="ECO:0000256" key="6">
    <source>
        <dbReference type="ARBA" id="ARBA00046017"/>
    </source>
</evidence>
<comment type="subcellular location">
    <subcellularLocation>
        <location evidence="1">Endoplasmic reticulum</location>
    </subcellularLocation>
</comment>